<reference evidence="2" key="1">
    <citation type="submission" date="2021-05" db="EMBL/GenBank/DDBJ databases">
        <authorList>
            <person name="Tigano A."/>
        </authorList>
    </citation>
    <scope>NUCLEOTIDE SEQUENCE</scope>
</reference>
<dbReference type="PANTHER" id="PTHR45784:SF3">
    <property type="entry name" value="C-TYPE LECTIN DOMAIN FAMILY 4 MEMBER K-LIKE-RELATED"/>
    <property type="match status" value="1"/>
</dbReference>
<accession>A0A8S4A547</accession>
<feature type="non-terminal residue" evidence="2">
    <location>
        <position position="175"/>
    </location>
</feature>
<dbReference type="PANTHER" id="PTHR45784">
    <property type="entry name" value="C-TYPE LECTIN DOMAIN FAMILY 20 MEMBER A-RELATED"/>
    <property type="match status" value="1"/>
</dbReference>
<dbReference type="Pfam" id="PF00059">
    <property type="entry name" value="Lectin_C"/>
    <property type="match status" value="1"/>
</dbReference>
<evidence type="ECO:0000259" key="1">
    <source>
        <dbReference type="PROSITE" id="PS50041"/>
    </source>
</evidence>
<gene>
    <name evidence="2" type="ORF">MMEN_LOCUS30</name>
</gene>
<name>A0A8S4A547_9TELE</name>
<feature type="non-terminal residue" evidence="2">
    <location>
        <position position="1"/>
    </location>
</feature>
<keyword evidence="3" id="KW-1185">Reference proteome</keyword>
<proteinExistence type="predicted"/>
<dbReference type="OrthoDB" id="8916154at2759"/>
<sequence>VYGEDCEHHLFFICRGFGPLDYRLVPESRTWNEAQRFCRGQQAGLATFPGGILGTMVEVDLETLDFPVWTGLHRDGGGWRWSGGLSAYRRWRGGEPGAGGGCASISSGGKQMEARDCGARLPFVCVAENVVLVRENRSWEGALEHCRGLGQDLLSLQPGPEHRYVMTKVAQAHSQ</sequence>
<evidence type="ECO:0000313" key="3">
    <source>
        <dbReference type="Proteomes" id="UP000677803"/>
    </source>
</evidence>
<protein>
    <submittedName>
        <fullName evidence="2">(Atlantic silverside) hypothetical protein</fullName>
    </submittedName>
</protein>
<evidence type="ECO:0000313" key="2">
    <source>
        <dbReference type="EMBL" id="CAG5848892.1"/>
    </source>
</evidence>
<dbReference type="Gene3D" id="3.10.100.10">
    <property type="entry name" value="Mannose-Binding Protein A, subunit A"/>
    <property type="match status" value="1"/>
</dbReference>
<organism evidence="2 3">
    <name type="scientific">Menidia menidia</name>
    <name type="common">Atlantic silverside</name>
    <dbReference type="NCBI Taxonomy" id="238744"/>
    <lineage>
        <taxon>Eukaryota</taxon>
        <taxon>Metazoa</taxon>
        <taxon>Chordata</taxon>
        <taxon>Craniata</taxon>
        <taxon>Vertebrata</taxon>
        <taxon>Euteleostomi</taxon>
        <taxon>Actinopterygii</taxon>
        <taxon>Neopterygii</taxon>
        <taxon>Teleostei</taxon>
        <taxon>Neoteleostei</taxon>
        <taxon>Acanthomorphata</taxon>
        <taxon>Ovalentaria</taxon>
        <taxon>Atherinomorphae</taxon>
        <taxon>Atheriniformes</taxon>
        <taxon>Atherinopsidae</taxon>
        <taxon>Menidiinae</taxon>
        <taxon>Menidia</taxon>
    </lineage>
</organism>
<dbReference type="SMART" id="SM00034">
    <property type="entry name" value="CLECT"/>
    <property type="match status" value="1"/>
</dbReference>
<dbReference type="InterPro" id="IPR016187">
    <property type="entry name" value="CTDL_fold"/>
</dbReference>
<dbReference type="EMBL" id="CAJRST010000001">
    <property type="protein sequence ID" value="CAG5848892.1"/>
    <property type="molecule type" value="Genomic_DNA"/>
</dbReference>
<dbReference type="SUPFAM" id="SSF56436">
    <property type="entry name" value="C-type lectin-like"/>
    <property type="match status" value="1"/>
</dbReference>
<dbReference type="Proteomes" id="UP000677803">
    <property type="component" value="Unassembled WGS sequence"/>
</dbReference>
<dbReference type="AlphaFoldDB" id="A0A8S4A547"/>
<comment type="caution">
    <text evidence="2">The sequence shown here is derived from an EMBL/GenBank/DDBJ whole genome shotgun (WGS) entry which is preliminary data.</text>
</comment>
<dbReference type="InterPro" id="IPR016186">
    <property type="entry name" value="C-type_lectin-like/link_sf"/>
</dbReference>
<feature type="domain" description="C-type lectin" evidence="1">
    <location>
        <begin position="17"/>
        <end position="126"/>
    </location>
</feature>
<dbReference type="InterPro" id="IPR001304">
    <property type="entry name" value="C-type_lectin-like"/>
</dbReference>
<dbReference type="PROSITE" id="PS50041">
    <property type="entry name" value="C_TYPE_LECTIN_2"/>
    <property type="match status" value="1"/>
</dbReference>